<dbReference type="RefSeq" id="XP_007332615.1">
    <property type="nucleotide sequence ID" value="XM_007332553.1"/>
</dbReference>
<dbReference type="KEGG" id="abp:AGABI1DRAFT131001"/>
<dbReference type="EMBL" id="JH971400">
    <property type="protein sequence ID" value="EKM76707.1"/>
    <property type="molecule type" value="Genomic_DNA"/>
</dbReference>
<dbReference type="HOGENOM" id="CLU_557733_0_0_1"/>
<keyword evidence="3" id="KW-1185">Reference proteome</keyword>
<feature type="compositionally biased region" description="Low complexity" evidence="1">
    <location>
        <begin position="1"/>
        <end position="16"/>
    </location>
</feature>
<dbReference type="InParanoid" id="K5X1D4"/>
<dbReference type="AlphaFoldDB" id="K5X1D4"/>
<dbReference type="GeneID" id="18827352"/>
<sequence>MSSNSNNSSTGTANSSKLDEEPESISQLAEIILANLSTSIAVKLPVTALDIDPANSPQLENIRVQTSGIPYDTYLALTDLLHLVRCHCSELVELRSKALNNEPILHREFKDHGELLKNEGIAIINGLHRAISQHIRLVEQTCGELMYTKIQEVIEEQPEQGLTLEERLRALGISDDVWQDLQMAIKIMSRLKEYLHAHVSAEKWWQYACETIYSIEAFSKAPATVTAPQIHSTKEKILQLISPIVEYTTISSKRYGHEKVNYFCVTIPNIIEDIERIFAAKQIIKRGQKTSFSKATYYLGLATFKYLESIKDAFDQSPADAIEFVGTSVGFRAKATALCEGLSDILNKWTSSRKSGKAEKNRMTGLKGMALVDPSEVQLILLGLERNIDMVHQLMISLCYESINVQSTLMDIKEVEKRSLRIKLDLSHDLCRRVHQVLEENVDAGLERLDKLRIEEGIEEDSKSNIF</sequence>
<accession>K5X1D4</accession>
<feature type="region of interest" description="Disordered" evidence="1">
    <location>
        <begin position="1"/>
        <end position="20"/>
    </location>
</feature>
<evidence type="ECO:0000256" key="1">
    <source>
        <dbReference type="SAM" id="MobiDB-lite"/>
    </source>
</evidence>
<evidence type="ECO:0000313" key="3">
    <source>
        <dbReference type="Proteomes" id="UP000008493"/>
    </source>
</evidence>
<protein>
    <submittedName>
        <fullName evidence="2">Uncharacterized protein</fullName>
    </submittedName>
</protein>
<evidence type="ECO:0000313" key="2">
    <source>
        <dbReference type="EMBL" id="EKM76707.1"/>
    </source>
</evidence>
<name>K5X1D4_AGABU</name>
<gene>
    <name evidence="2" type="ORF">AGABI1DRAFT_131001</name>
</gene>
<organism evidence="2 3">
    <name type="scientific">Agaricus bisporus var. burnettii (strain JB137-S8 / ATCC MYA-4627 / FGSC 10392)</name>
    <name type="common">White button mushroom</name>
    <dbReference type="NCBI Taxonomy" id="597362"/>
    <lineage>
        <taxon>Eukaryota</taxon>
        <taxon>Fungi</taxon>
        <taxon>Dikarya</taxon>
        <taxon>Basidiomycota</taxon>
        <taxon>Agaricomycotina</taxon>
        <taxon>Agaricomycetes</taxon>
        <taxon>Agaricomycetidae</taxon>
        <taxon>Agaricales</taxon>
        <taxon>Agaricineae</taxon>
        <taxon>Agaricaceae</taxon>
        <taxon>Agaricus</taxon>
    </lineage>
</organism>
<reference evidence="3" key="1">
    <citation type="journal article" date="2012" name="Proc. Natl. Acad. Sci. U.S.A.">
        <title>Genome sequence of the button mushroom Agaricus bisporus reveals mechanisms governing adaptation to a humic-rich ecological niche.</title>
        <authorList>
            <person name="Morin E."/>
            <person name="Kohler A."/>
            <person name="Baker A.R."/>
            <person name="Foulongne-Oriol M."/>
            <person name="Lombard V."/>
            <person name="Nagy L.G."/>
            <person name="Ohm R.A."/>
            <person name="Patyshakuliyeva A."/>
            <person name="Brun A."/>
            <person name="Aerts A.L."/>
            <person name="Bailey A.M."/>
            <person name="Billette C."/>
            <person name="Coutinho P.M."/>
            <person name="Deakin G."/>
            <person name="Doddapaneni H."/>
            <person name="Floudas D."/>
            <person name="Grimwood J."/>
            <person name="Hilden K."/>
            <person name="Kuees U."/>
            <person name="LaButti K.M."/>
            <person name="Lapidus A."/>
            <person name="Lindquist E.A."/>
            <person name="Lucas S.M."/>
            <person name="Murat C."/>
            <person name="Riley R.W."/>
            <person name="Salamov A.A."/>
            <person name="Schmutz J."/>
            <person name="Subramanian V."/>
            <person name="Woesten H.A.B."/>
            <person name="Xu J."/>
            <person name="Eastwood D.C."/>
            <person name="Foster G.D."/>
            <person name="Sonnenberg A.S."/>
            <person name="Cullen D."/>
            <person name="de Vries R.P."/>
            <person name="Lundell T."/>
            <person name="Hibbett D.S."/>
            <person name="Henrissat B."/>
            <person name="Burton K.S."/>
            <person name="Kerrigan R.W."/>
            <person name="Challen M.P."/>
            <person name="Grigoriev I.V."/>
            <person name="Martin F."/>
        </authorList>
    </citation>
    <scope>NUCLEOTIDE SEQUENCE [LARGE SCALE GENOMIC DNA]</scope>
    <source>
        <strain evidence="3">JB137-S8 / ATCC MYA-4627 / FGSC 10392</strain>
    </source>
</reference>
<dbReference type="OMA" id="CETIYSI"/>
<dbReference type="Proteomes" id="UP000008493">
    <property type="component" value="Unassembled WGS sequence"/>
</dbReference>
<proteinExistence type="predicted"/>